<dbReference type="EMBL" id="JBEAFC010000014">
    <property type="protein sequence ID" value="KAL1533496.1"/>
    <property type="molecule type" value="Genomic_DNA"/>
</dbReference>
<dbReference type="Proteomes" id="UP001567538">
    <property type="component" value="Unassembled WGS sequence"/>
</dbReference>
<proteinExistence type="predicted"/>
<keyword evidence="2" id="KW-1185">Reference proteome</keyword>
<comment type="caution">
    <text evidence="1">The sequence shown here is derived from an EMBL/GenBank/DDBJ whole genome shotgun (WGS) entry which is preliminary data.</text>
</comment>
<evidence type="ECO:0000313" key="1">
    <source>
        <dbReference type="EMBL" id="KAL1533496.1"/>
    </source>
</evidence>
<gene>
    <name evidence="1" type="ORF">AAHA92_33375</name>
</gene>
<protein>
    <submittedName>
        <fullName evidence="1">Uncharacterized protein</fullName>
    </submittedName>
</protein>
<sequence>MKELLQMEGTCSKTYTNIIIATERNWTDILERNPLANAYYHRGDPAYKQLYELFALNNVKEEHEGTVIVLSDSLENEDNAYALAEKNAPPDDLSEVNSNRQFSHARRKLMFDEGYPMDLESTNKKVGCFYIPGANGKLKKRIEKTIKSRQLPQEITPKGPTYSSSCASYNPITWWKLPHKPNI</sequence>
<organism evidence="1 2">
    <name type="scientific">Salvia divinorum</name>
    <name type="common">Maria pastora</name>
    <name type="synonym">Diviner's sage</name>
    <dbReference type="NCBI Taxonomy" id="28513"/>
    <lineage>
        <taxon>Eukaryota</taxon>
        <taxon>Viridiplantae</taxon>
        <taxon>Streptophyta</taxon>
        <taxon>Embryophyta</taxon>
        <taxon>Tracheophyta</taxon>
        <taxon>Spermatophyta</taxon>
        <taxon>Magnoliopsida</taxon>
        <taxon>eudicotyledons</taxon>
        <taxon>Gunneridae</taxon>
        <taxon>Pentapetalae</taxon>
        <taxon>asterids</taxon>
        <taxon>lamiids</taxon>
        <taxon>Lamiales</taxon>
        <taxon>Lamiaceae</taxon>
        <taxon>Nepetoideae</taxon>
        <taxon>Mentheae</taxon>
        <taxon>Salviinae</taxon>
        <taxon>Salvia</taxon>
        <taxon>Salvia subgen. Calosphace</taxon>
    </lineage>
</organism>
<dbReference type="AlphaFoldDB" id="A0ABD1FNS1"/>
<evidence type="ECO:0000313" key="2">
    <source>
        <dbReference type="Proteomes" id="UP001567538"/>
    </source>
</evidence>
<reference evidence="1 2" key="1">
    <citation type="submission" date="2024-06" db="EMBL/GenBank/DDBJ databases">
        <title>A chromosome level genome sequence of Diviner's sage (Salvia divinorum).</title>
        <authorList>
            <person name="Ford S.A."/>
            <person name="Ro D.-K."/>
            <person name="Ness R.W."/>
            <person name="Phillips M.A."/>
        </authorList>
    </citation>
    <scope>NUCLEOTIDE SEQUENCE [LARGE SCALE GENOMIC DNA]</scope>
    <source>
        <strain evidence="1">SAF-2024a</strain>
        <tissue evidence="1">Leaf</tissue>
    </source>
</reference>
<name>A0ABD1FNS1_SALDI</name>
<accession>A0ABD1FNS1</accession>